<evidence type="ECO:0000313" key="2">
    <source>
        <dbReference type="Proteomes" id="UP000886595"/>
    </source>
</evidence>
<dbReference type="Proteomes" id="UP000886595">
    <property type="component" value="Unassembled WGS sequence"/>
</dbReference>
<gene>
    <name evidence="1" type="ORF">Bca52824_079459</name>
</gene>
<comment type="caution">
    <text evidence="1">The sequence shown here is derived from an EMBL/GenBank/DDBJ whole genome shotgun (WGS) entry which is preliminary data.</text>
</comment>
<organism evidence="1 2">
    <name type="scientific">Brassica carinata</name>
    <name type="common">Ethiopian mustard</name>
    <name type="synonym">Abyssinian cabbage</name>
    <dbReference type="NCBI Taxonomy" id="52824"/>
    <lineage>
        <taxon>Eukaryota</taxon>
        <taxon>Viridiplantae</taxon>
        <taxon>Streptophyta</taxon>
        <taxon>Embryophyta</taxon>
        <taxon>Tracheophyta</taxon>
        <taxon>Spermatophyta</taxon>
        <taxon>Magnoliopsida</taxon>
        <taxon>eudicotyledons</taxon>
        <taxon>Gunneridae</taxon>
        <taxon>Pentapetalae</taxon>
        <taxon>rosids</taxon>
        <taxon>malvids</taxon>
        <taxon>Brassicales</taxon>
        <taxon>Brassicaceae</taxon>
        <taxon>Brassiceae</taxon>
        <taxon>Brassica</taxon>
    </lineage>
</organism>
<protein>
    <submittedName>
        <fullName evidence="1">Uncharacterized protein</fullName>
    </submittedName>
</protein>
<dbReference type="AlphaFoldDB" id="A0A8X7PYM1"/>
<dbReference type="EMBL" id="JAAMPC010000015">
    <property type="protein sequence ID" value="KAG2260165.1"/>
    <property type="molecule type" value="Genomic_DNA"/>
</dbReference>
<name>A0A8X7PYM1_BRACI</name>
<keyword evidence="2" id="KW-1185">Reference proteome</keyword>
<sequence length="69" mass="7608">MRRSHASLFFFYGGLYRDGLCHVDHMGLGSATPILTRGEVLLVEGSKRVAFSNWNGSVNYESFGGVLLI</sequence>
<accession>A0A8X7PYM1</accession>
<proteinExistence type="predicted"/>
<reference evidence="1 2" key="1">
    <citation type="submission" date="2020-02" db="EMBL/GenBank/DDBJ databases">
        <authorList>
            <person name="Ma Q."/>
            <person name="Huang Y."/>
            <person name="Song X."/>
            <person name="Pei D."/>
        </authorList>
    </citation>
    <scope>NUCLEOTIDE SEQUENCE [LARGE SCALE GENOMIC DNA]</scope>
    <source>
        <strain evidence="1">Sxm20200214</strain>
        <tissue evidence="1">Leaf</tissue>
    </source>
</reference>
<evidence type="ECO:0000313" key="1">
    <source>
        <dbReference type="EMBL" id="KAG2260165.1"/>
    </source>
</evidence>